<evidence type="ECO:0000259" key="4">
    <source>
        <dbReference type="Pfam" id="PF09118"/>
    </source>
</evidence>
<dbReference type="Gene3D" id="2.130.10.80">
    <property type="entry name" value="Galactose oxidase/kelch, beta-propeller"/>
    <property type="match status" value="2"/>
</dbReference>
<feature type="domain" description="Galactose oxidase-like Early set" evidence="4">
    <location>
        <begin position="499"/>
        <end position="603"/>
    </location>
</feature>
<dbReference type="OrthoDB" id="2019572at2759"/>
<dbReference type="Proteomes" id="UP000623129">
    <property type="component" value="Unassembled WGS sequence"/>
</dbReference>
<feature type="chain" id="PRO_5032648340" evidence="2">
    <location>
        <begin position="25"/>
        <end position="604"/>
    </location>
</feature>
<evidence type="ECO:0000259" key="3">
    <source>
        <dbReference type="Pfam" id="PF07250"/>
    </source>
</evidence>
<organism evidence="5 6">
    <name type="scientific">Carex littledalei</name>
    <dbReference type="NCBI Taxonomy" id="544730"/>
    <lineage>
        <taxon>Eukaryota</taxon>
        <taxon>Viridiplantae</taxon>
        <taxon>Streptophyta</taxon>
        <taxon>Embryophyta</taxon>
        <taxon>Tracheophyta</taxon>
        <taxon>Spermatophyta</taxon>
        <taxon>Magnoliopsida</taxon>
        <taxon>Liliopsida</taxon>
        <taxon>Poales</taxon>
        <taxon>Cyperaceae</taxon>
        <taxon>Cyperoideae</taxon>
        <taxon>Cariceae</taxon>
        <taxon>Carex</taxon>
        <taxon>Carex subgen. Euthyceras</taxon>
    </lineage>
</organism>
<dbReference type="Pfam" id="PF07250">
    <property type="entry name" value="Glyoxal_oxid_N"/>
    <property type="match status" value="1"/>
</dbReference>
<dbReference type="Gene3D" id="2.60.40.10">
    <property type="entry name" value="Immunoglobulins"/>
    <property type="match status" value="1"/>
</dbReference>
<evidence type="ECO:0000313" key="6">
    <source>
        <dbReference type="Proteomes" id="UP000623129"/>
    </source>
</evidence>
<comment type="caution">
    <text evidence="5">The sequence shown here is derived from an EMBL/GenBank/DDBJ whole genome shotgun (WGS) entry which is preliminary data.</text>
</comment>
<dbReference type="AlphaFoldDB" id="A0A833QUN6"/>
<sequence length="604" mass="66373">MASPLQTAVLAFVVLLVAAPLAKGSEFFPFPFESFNPTPGADFSDNPGYMPNTEPEPKYKFDPAQSQLQQQAAGNSLLMPVPTRTQKVKWTGVVVAPNPADGFAGSYEIISNNTGVNCMHLAIAKHGKAIMIDTVALGNSLLKLPNGNCRKTSNATNAKLDCFAHSAEFDYNTGKIRELKIETDPWCSSGGFAPDGTLINSGGFALGERSVRWLKPCPTCDWSDYPNALFKGRCFELIPEQGKMNRGVSVFWFFKETTEDSENNLYPFVHLIPDGNLFIFANDRAVIMSPTTGKIVRELPNLKDGLTSRTYPPSGMSALLPIDLRKTTPGQPIQAEVIVCGGGYKKCFKDEAPNGRFPDALKDCHRISVTNPAAQWAKEDMPAPRTMGDFLILPTSELLMLNGASKGCSGWTFARSPVLTPFIYKPNEPIGRRWRALKATNIARMYHSTSAVLPDATIMIAGGNTNQRYDFRDTTMFPTEMKVERFTPPYLEPKLAADRPAISERSITGGMRYGQPFTFQFSMPRVPVDQPHVMVTMYAPPYTTHGFSMSQRLLILNITQYRKGAPTQVTVTAPPTANIAPQGYYYLFVVAGGVPSKAAWVQVV</sequence>
<dbReference type="SUPFAM" id="SSF81296">
    <property type="entry name" value="E set domains"/>
    <property type="match status" value="1"/>
</dbReference>
<name>A0A833QUN6_9POAL</name>
<dbReference type="EMBL" id="SWLB01000009">
    <property type="protein sequence ID" value="KAF3334760.1"/>
    <property type="molecule type" value="Genomic_DNA"/>
</dbReference>
<feature type="domain" description="Glyoxal oxidase N-terminal" evidence="3">
    <location>
        <begin position="234"/>
        <end position="490"/>
    </location>
</feature>
<dbReference type="InterPro" id="IPR015202">
    <property type="entry name" value="GO-like_E_set"/>
</dbReference>
<protein>
    <submittedName>
        <fullName evidence="5">Galactose oxidase</fullName>
    </submittedName>
</protein>
<evidence type="ECO:0000313" key="5">
    <source>
        <dbReference type="EMBL" id="KAF3334760.1"/>
    </source>
</evidence>
<dbReference type="InterPro" id="IPR011043">
    <property type="entry name" value="Gal_Oxase/kelch_b-propeller"/>
</dbReference>
<reference evidence="5" key="1">
    <citation type="submission" date="2020-01" db="EMBL/GenBank/DDBJ databases">
        <title>Genome sequence of Kobresia littledalei, the first chromosome-level genome in the family Cyperaceae.</title>
        <authorList>
            <person name="Qu G."/>
        </authorList>
    </citation>
    <scope>NUCLEOTIDE SEQUENCE</scope>
    <source>
        <strain evidence="5">C.B.Clarke</strain>
        <tissue evidence="5">Leaf</tissue>
    </source>
</reference>
<dbReference type="InterPro" id="IPR009880">
    <property type="entry name" value="Glyoxal_oxidase_N"/>
</dbReference>
<dbReference type="InterPro" id="IPR013783">
    <property type="entry name" value="Ig-like_fold"/>
</dbReference>
<dbReference type="InterPro" id="IPR014756">
    <property type="entry name" value="Ig_E-set"/>
</dbReference>
<evidence type="ECO:0000256" key="1">
    <source>
        <dbReference type="ARBA" id="ARBA00022729"/>
    </source>
</evidence>
<evidence type="ECO:0000256" key="2">
    <source>
        <dbReference type="SAM" id="SignalP"/>
    </source>
</evidence>
<dbReference type="PANTHER" id="PTHR32208">
    <property type="entry name" value="SECRETED PROTEIN-RELATED"/>
    <property type="match status" value="1"/>
</dbReference>
<dbReference type="CDD" id="cd02851">
    <property type="entry name" value="E_set_GO_C"/>
    <property type="match status" value="1"/>
</dbReference>
<feature type="signal peptide" evidence="2">
    <location>
        <begin position="1"/>
        <end position="24"/>
    </location>
</feature>
<gene>
    <name evidence="5" type="ORF">FCM35_KLT21364</name>
</gene>
<keyword evidence="1 2" id="KW-0732">Signal</keyword>
<dbReference type="PANTHER" id="PTHR32208:SF93">
    <property type="entry name" value="ALDEHYDE OXIDASE GLOX1"/>
    <property type="match status" value="1"/>
</dbReference>
<dbReference type="Pfam" id="PF09118">
    <property type="entry name" value="GO-like_E_set"/>
    <property type="match status" value="1"/>
</dbReference>
<proteinExistence type="predicted"/>
<dbReference type="InterPro" id="IPR037293">
    <property type="entry name" value="Gal_Oxidase_central_sf"/>
</dbReference>
<keyword evidence="6" id="KW-1185">Reference proteome</keyword>
<dbReference type="SUPFAM" id="SSF50965">
    <property type="entry name" value="Galactose oxidase, central domain"/>
    <property type="match status" value="1"/>
</dbReference>
<accession>A0A833QUN6</accession>